<feature type="compositionally biased region" description="Basic and acidic residues" evidence="1">
    <location>
        <begin position="50"/>
        <end position="74"/>
    </location>
</feature>
<dbReference type="Proteomes" id="UP000011626">
    <property type="component" value="Unassembled WGS sequence"/>
</dbReference>
<evidence type="ECO:0000256" key="1">
    <source>
        <dbReference type="SAM" id="MobiDB-lite"/>
    </source>
</evidence>
<protein>
    <submittedName>
        <fullName evidence="2">Uncharacterized protein</fullName>
    </submittedName>
</protein>
<proteinExistence type="predicted"/>
<evidence type="ECO:0000313" key="3">
    <source>
        <dbReference type="Proteomes" id="UP000011626"/>
    </source>
</evidence>
<reference evidence="2 3" key="1">
    <citation type="journal article" date="2014" name="PLoS Genet.">
        <title>Phylogenetically driven sequencing of extremely halophilic archaea reveals strategies for static and dynamic osmo-response.</title>
        <authorList>
            <person name="Becker E.A."/>
            <person name="Seitzer P.M."/>
            <person name="Tritt A."/>
            <person name="Larsen D."/>
            <person name="Krusor M."/>
            <person name="Yao A.I."/>
            <person name="Wu D."/>
            <person name="Madern D."/>
            <person name="Eisen J.A."/>
            <person name="Darling A.E."/>
            <person name="Facciotti M.T."/>
        </authorList>
    </citation>
    <scope>NUCLEOTIDE SEQUENCE [LARGE SCALE GENOMIC DNA]</scope>
    <source>
        <strain evidence="2 3">2-9-1</strain>
    </source>
</reference>
<evidence type="ECO:0000313" key="2">
    <source>
        <dbReference type="EMBL" id="ELZ21079.1"/>
    </source>
</evidence>
<accession>M0CGT1</accession>
<keyword evidence="3" id="KW-1185">Reference proteome</keyword>
<dbReference type="RefSeq" id="WP_006885467.1">
    <property type="nucleotide sequence ID" value="NZ_AOIU01000043.1"/>
</dbReference>
<organism evidence="2 3">
    <name type="scientific">Halosimplex carlsbadense 2-9-1</name>
    <dbReference type="NCBI Taxonomy" id="797114"/>
    <lineage>
        <taxon>Archaea</taxon>
        <taxon>Methanobacteriati</taxon>
        <taxon>Methanobacteriota</taxon>
        <taxon>Stenosarchaea group</taxon>
        <taxon>Halobacteria</taxon>
        <taxon>Halobacteriales</taxon>
        <taxon>Haloarculaceae</taxon>
        <taxon>Halosimplex</taxon>
    </lineage>
</organism>
<dbReference type="eggNOG" id="arCOG14851">
    <property type="taxonomic scope" value="Archaea"/>
</dbReference>
<sequence length="95" mass="10882">MTVALADAVEDYLREKFKSYYGVEKEAPTPCIRRVITSDPECSYPSTRSWVDRERETVGDRDEPPHAPPHRDHAPLWPDEGEPVLYSMHIDGPES</sequence>
<feature type="region of interest" description="Disordered" evidence="1">
    <location>
        <begin position="43"/>
        <end position="95"/>
    </location>
</feature>
<dbReference type="AlphaFoldDB" id="M0CGT1"/>
<gene>
    <name evidence="2" type="ORF">C475_19013</name>
</gene>
<dbReference type="OrthoDB" id="316310at2157"/>
<comment type="caution">
    <text evidence="2">The sequence shown here is derived from an EMBL/GenBank/DDBJ whole genome shotgun (WGS) entry which is preliminary data.</text>
</comment>
<name>M0CGT1_9EURY</name>
<dbReference type="EMBL" id="AOIU01000043">
    <property type="protein sequence ID" value="ELZ21079.1"/>
    <property type="molecule type" value="Genomic_DNA"/>
</dbReference>